<comment type="pathway">
    <text evidence="2 5">Cofactor biosynthesis; 7,8-dihydroneopterin triphosphate biosynthesis; 7,8-dihydroneopterin triphosphate from GTP: step 1/1.</text>
</comment>
<dbReference type="NCBIfam" id="NF006826">
    <property type="entry name" value="PRK09347.1-3"/>
    <property type="match status" value="1"/>
</dbReference>
<organism evidence="7 8">
    <name type="scientific">Tenuibacillus multivorans</name>
    <dbReference type="NCBI Taxonomy" id="237069"/>
    <lineage>
        <taxon>Bacteria</taxon>
        <taxon>Bacillati</taxon>
        <taxon>Bacillota</taxon>
        <taxon>Bacilli</taxon>
        <taxon>Bacillales</taxon>
        <taxon>Bacillaceae</taxon>
        <taxon>Tenuibacillus</taxon>
    </lineage>
</organism>
<name>A0A1H0E374_9BACI</name>
<accession>A0A1H0E374</accession>
<dbReference type="EMBL" id="FNIG01000008">
    <property type="protein sequence ID" value="SDN76835.1"/>
    <property type="molecule type" value="Genomic_DNA"/>
</dbReference>
<evidence type="ECO:0000256" key="5">
    <source>
        <dbReference type="HAMAP-Rule" id="MF_00223"/>
    </source>
</evidence>
<dbReference type="GO" id="GO:0008270">
    <property type="term" value="F:zinc ion binding"/>
    <property type="evidence" value="ECO:0007669"/>
    <property type="project" value="UniProtKB-UniRule"/>
</dbReference>
<dbReference type="NCBIfam" id="TIGR00063">
    <property type="entry name" value="folE"/>
    <property type="match status" value="1"/>
</dbReference>
<feature type="domain" description="GTP cyclohydrolase I" evidence="6">
    <location>
        <begin position="22"/>
        <end position="192"/>
    </location>
</feature>
<sequence>MEVSLKNNIQEEKKIIQEKISYHIYEILKLIGEDPEREGLLDTPNRVAKMYLDIFSGINLDPKLELNTLFEEKSNDWIIINDITFYSTCEHHLVTFYGKCHIGYIPNEKIAGLSKFARLVDVLSKKPQVQERLTNEIADCIDEVLKPKGIIVKVEAEHLCMCARGVKKPGSNTITQTKKGDLNQREIYNFLQLIN</sequence>
<dbReference type="GO" id="GO:0005525">
    <property type="term" value="F:GTP binding"/>
    <property type="evidence" value="ECO:0007669"/>
    <property type="project" value="UniProtKB-KW"/>
</dbReference>
<dbReference type="UniPathway" id="UPA00848">
    <property type="reaction ID" value="UER00151"/>
</dbReference>
<dbReference type="FunFam" id="1.10.286.10:FF:000001">
    <property type="entry name" value="GTP cyclohydrolase 1"/>
    <property type="match status" value="1"/>
</dbReference>
<keyword evidence="5" id="KW-0479">Metal-binding</keyword>
<evidence type="ECO:0000256" key="4">
    <source>
        <dbReference type="ARBA" id="ARBA00022801"/>
    </source>
</evidence>
<dbReference type="Gene3D" id="1.10.286.10">
    <property type="match status" value="1"/>
</dbReference>
<dbReference type="AlphaFoldDB" id="A0A1H0E374"/>
<feature type="binding site" evidence="5">
    <location>
        <position position="92"/>
    </location>
    <ligand>
        <name>Zn(2+)</name>
        <dbReference type="ChEBI" id="CHEBI:29105"/>
    </ligand>
</feature>
<evidence type="ECO:0000256" key="3">
    <source>
        <dbReference type="ARBA" id="ARBA00022563"/>
    </source>
</evidence>
<protein>
    <recommendedName>
        <fullName evidence="5">GTP cyclohydrolase 1</fullName>
        <ecNumber evidence="5">3.5.4.16</ecNumber>
    </recommendedName>
    <alternativeName>
        <fullName evidence="5">GTP cyclohydrolase I</fullName>
        <shortName evidence="5">GTP-CH-I</shortName>
    </alternativeName>
</protein>
<proteinExistence type="inferred from homology"/>
<dbReference type="InterPro" id="IPR001474">
    <property type="entry name" value="GTP_CycHdrlase_I"/>
</dbReference>
<reference evidence="7 8" key="1">
    <citation type="submission" date="2016-10" db="EMBL/GenBank/DDBJ databases">
        <authorList>
            <person name="de Groot N.N."/>
        </authorList>
    </citation>
    <scope>NUCLEOTIDE SEQUENCE [LARGE SCALE GENOMIC DNA]</scope>
    <source>
        <strain evidence="7 8">CGMCC 1.3442</strain>
    </source>
</reference>
<dbReference type="GO" id="GO:0006730">
    <property type="term" value="P:one-carbon metabolic process"/>
    <property type="evidence" value="ECO:0007669"/>
    <property type="project" value="UniProtKB-UniRule"/>
</dbReference>
<evidence type="ECO:0000313" key="8">
    <source>
        <dbReference type="Proteomes" id="UP000199334"/>
    </source>
</evidence>
<keyword evidence="4 5" id="KW-0378">Hydrolase</keyword>
<dbReference type="PROSITE" id="PS00860">
    <property type="entry name" value="GTP_CYCLOHYDROL_1_2"/>
    <property type="match status" value="1"/>
</dbReference>
<dbReference type="RefSeq" id="WP_093857434.1">
    <property type="nucleotide sequence ID" value="NZ_BJVZ01000005.1"/>
</dbReference>
<dbReference type="OrthoDB" id="9801207at2"/>
<keyword evidence="5" id="KW-0342">GTP-binding</keyword>
<dbReference type="PANTHER" id="PTHR11109">
    <property type="entry name" value="GTP CYCLOHYDROLASE I"/>
    <property type="match status" value="1"/>
</dbReference>
<evidence type="ECO:0000256" key="1">
    <source>
        <dbReference type="ARBA" id="ARBA00001052"/>
    </source>
</evidence>
<dbReference type="NCBIfam" id="NF006825">
    <property type="entry name" value="PRK09347.1-2"/>
    <property type="match status" value="1"/>
</dbReference>
<comment type="similarity">
    <text evidence="5">Belongs to the GTP cyclohydrolase I family.</text>
</comment>
<dbReference type="EC" id="3.5.4.16" evidence="5"/>
<dbReference type="SUPFAM" id="SSF55620">
    <property type="entry name" value="Tetrahydrobiopterin biosynthesis enzymes-like"/>
    <property type="match status" value="1"/>
</dbReference>
<feature type="binding site" evidence="5">
    <location>
        <position position="89"/>
    </location>
    <ligand>
        <name>Zn(2+)</name>
        <dbReference type="ChEBI" id="CHEBI:29105"/>
    </ligand>
</feature>
<dbReference type="InterPro" id="IPR018234">
    <property type="entry name" value="GTP_CycHdrlase_I_CS"/>
</dbReference>
<keyword evidence="8" id="KW-1185">Reference proteome</keyword>
<dbReference type="Pfam" id="PF01227">
    <property type="entry name" value="GTP_cyclohydroI"/>
    <property type="match status" value="1"/>
</dbReference>
<dbReference type="Gene3D" id="3.30.1130.10">
    <property type="match status" value="1"/>
</dbReference>
<dbReference type="InterPro" id="IPR043133">
    <property type="entry name" value="GTP-CH-I_C/QueF"/>
</dbReference>
<dbReference type="Proteomes" id="UP000199334">
    <property type="component" value="Unassembled WGS sequence"/>
</dbReference>
<dbReference type="FunFam" id="3.30.1130.10:FF:000001">
    <property type="entry name" value="GTP cyclohydrolase 1"/>
    <property type="match status" value="1"/>
</dbReference>
<comment type="subunit">
    <text evidence="5">Homopolymer.</text>
</comment>
<dbReference type="InterPro" id="IPR043134">
    <property type="entry name" value="GTP-CH-I_N"/>
</dbReference>
<dbReference type="GO" id="GO:0006729">
    <property type="term" value="P:tetrahydrobiopterin biosynthetic process"/>
    <property type="evidence" value="ECO:0007669"/>
    <property type="project" value="TreeGrafter"/>
</dbReference>
<dbReference type="GO" id="GO:0003934">
    <property type="term" value="F:GTP cyclohydrolase I activity"/>
    <property type="evidence" value="ECO:0007669"/>
    <property type="project" value="UniProtKB-UniRule"/>
</dbReference>
<evidence type="ECO:0000256" key="2">
    <source>
        <dbReference type="ARBA" id="ARBA00005080"/>
    </source>
</evidence>
<gene>
    <name evidence="5" type="primary">folE</name>
    <name evidence="7" type="ORF">SAMN05216498_3046</name>
</gene>
<keyword evidence="3 5" id="KW-0554">One-carbon metabolism</keyword>
<evidence type="ECO:0000313" key="7">
    <source>
        <dbReference type="EMBL" id="SDN76835.1"/>
    </source>
</evidence>
<comment type="catalytic activity">
    <reaction evidence="1 5">
        <text>GTP + H2O = 7,8-dihydroneopterin 3'-triphosphate + formate + H(+)</text>
        <dbReference type="Rhea" id="RHEA:17473"/>
        <dbReference type="ChEBI" id="CHEBI:15377"/>
        <dbReference type="ChEBI" id="CHEBI:15378"/>
        <dbReference type="ChEBI" id="CHEBI:15740"/>
        <dbReference type="ChEBI" id="CHEBI:37565"/>
        <dbReference type="ChEBI" id="CHEBI:58462"/>
        <dbReference type="EC" id="3.5.4.16"/>
    </reaction>
</comment>
<keyword evidence="5" id="KW-0862">Zinc</keyword>
<dbReference type="PANTHER" id="PTHR11109:SF7">
    <property type="entry name" value="GTP CYCLOHYDROLASE 1"/>
    <property type="match status" value="1"/>
</dbReference>
<dbReference type="InterPro" id="IPR020602">
    <property type="entry name" value="GTP_CycHdrlase_I_dom"/>
</dbReference>
<dbReference type="STRING" id="237069.SAMN05216498_3046"/>
<evidence type="ECO:0000259" key="6">
    <source>
        <dbReference type="Pfam" id="PF01227"/>
    </source>
</evidence>
<keyword evidence="5" id="KW-0547">Nucleotide-binding</keyword>
<dbReference type="GO" id="GO:0005737">
    <property type="term" value="C:cytoplasm"/>
    <property type="evidence" value="ECO:0007669"/>
    <property type="project" value="TreeGrafter"/>
</dbReference>
<dbReference type="HAMAP" id="MF_00223">
    <property type="entry name" value="FolE"/>
    <property type="match status" value="1"/>
</dbReference>
<dbReference type="GO" id="GO:0046654">
    <property type="term" value="P:tetrahydrofolate biosynthetic process"/>
    <property type="evidence" value="ECO:0007669"/>
    <property type="project" value="UniProtKB-UniRule"/>
</dbReference>
<feature type="binding site" evidence="5">
    <location>
        <position position="160"/>
    </location>
    <ligand>
        <name>Zn(2+)</name>
        <dbReference type="ChEBI" id="CHEBI:29105"/>
    </ligand>
</feature>